<dbReference type="GO" id="GO:0006355">
    <property type="term" value="P:regulation of DNA-templated transcription"/>
    <property type="evidence" value="ECO:0007669"/>
    <property type="project" value="InterPro"/>
</dbReference>
<dbReference type="Gene3D" id="6.10.140.140">
    <property type="match status" value="1"/>
</dbReference>
<reference evidence="2 3" key="1">
    <citation type="journal article" date="2011" name="Nature">
        <title>A high-resolution map of human evolutionary constraint using 29 mammals.</title>
        <authorList>
            <person name="Lindblad-Toh K."/>
            <person name="Garber M."/>
            <person name="Zuk O."/>
            <person name="Lin M.F."/>
            <person name="Parker B.J."/>
            <person name="Washietl S."/>
            <person name="Kheradpour P."/>
            <person name="Ernst J."/>
            <person name="Jordan G."/>
            <person name="Mauceli E."/>
            <person name="Ward L.D."/>
            <person name="Lowe C.B."/>
            <person name="Holloway A.K."/>
            <person name="Clamp M."/>
            <person name="Gnerre S."/>
            <person name="Alfoldi J."/>
            <person name="Beal K."/>
            <person name="Chang J."/>
            <person name="Clawson H."/>
            <person name="Cuff J."/>
            <person name="Di Palma F."/>
            <person name="Fitzgerald S."/>
            <person name="Flicek P."/>
            <person name="Guttman M."/>
            <person name="Hubisz M.J."/>
            <person name="Jaffe D.B."/>
            <person name="Jungreis I."/>
            <person name="Kent W.J."/>
            <person name="Kostka D."/>
            <person name="Lara M."/>
            <person name="Martins A.L."/>
            <person name="Massingham T."/>
            <person name="Moltke I."/>
            <person name="Raney B.J."/>
            <person name="Rasmussen M.D."/>
            <person name="Robinson J."/>
            <person name="Stark A."/>
            <person name="Vilella A.J."/>
            <person name="Wen J."/>
            <person name="Xie X."/>
            <person name="Zody M.C."/>
            <person name="Baldwin J."/>
            <person name="Bloom T."/>
            <person name="Chin C.W."/>
            <person name="Heiman D."/>
            <person name="Nicol R."/>
            <person name="Nusbaum C."/>
            <person name="Young S."/>
            <person name="Wilkinson J."/>
            <person name="Worley K.C."/>
            <person name="Kovar C.L."/>
            <person name="Muzny D.M."/>
            <person name="Gibbs R.A."/>
            <person name="Cree A."/>
            <person name="Dihn H.H."/>
            <person name="Fowler G."/>
            <person name="Jhangiani S."/>
            <person name="Joshi V."/>
            <person name="Lee S."/>
            <person name="Lewis L.R."/>
            <person name="Nazareth L.V."/>
            <person name="Okwuonu G."/>
            <person name="Santibanez J."/>
            <person name="Warren W.C."/>
            <person name="Mardis E.R."/>
            <person name="Weinstock G.M."/>
            <person name="Wilson R.K."/>
            <person name="Delehaunty K."/>
            <person name="Dooling D."/>
            <person name="Fronik C."/>
            <person name="Fulton L."/>
            <person name="Fulton B."/>
            <person name="Graves T."/>
            <person name="Minx P."/>
            <person name="Sodergren E."/>
            <person name="Birney E."/>
            <person name="Margulies E.H."/>
            <person name="Herrero J."/>
            <person name="Green E.D."/>
            <person name="Haussler D."/>
            <person name="Siepel A."/>
            <person name="Goldman N."/>
            <person name="Pollard K.S."/>
            <person name="Pedersen J.S."/>
            <person name="Lander E.S."/>
            <person name="Kellis M."/>
        </authorList>
    </citation>
    <scope>NUCLEOTIDE SEQUENCE [LARGE SCALE GENOMIC DNA]</scope>
    <source>
        <strain evidence="2 3">Thorbecke inbred</strain>
    </source>
</reference>
<dbReference type="Proteomes" id="UP000001811">
    <property type="component" value="Chromosome 7"/>
</dbReference>
<dbReference type="Bgee" id="ENSOCUG00000036348">
    <property type="expression patterns" value="Expressed in testis and 5 other cell types or tissues"/>
</dbReference>
<reference evidence="2" key="3">
    <citation type="submission" date="2025-09" db="UniProtKB">
        <authorList>
            <consortium name="Ensembl"/>
        </authorList>
    </citation>
    <scope>IDENTIFICATION</scope>
    <source>
        <strain evidence="2">Thorbecke</strain>
    </source>
</reference>
<dbReference type="EMBL" id="AAGW02038266">
    <property type="status" value="NOT_ANNOTATED_CDS"/>
    <property type="molecule type" value="Genomic_DNA"/>
</dbReference>
<keyword evidence="3" id="KW-1185">Reference proteome</keyword>
<evidence type="ECO:0000313" key="2">
    <source>
        <dbReference type="Ensembl" id="ENSOCUP00000030990.1"/>
    </source>
</evidence>
<dbReference type="SMART" id="SM00349">
    <property type="entry name" value="KRAB"/>
    <property type="match status" value="1"/>
</dbReference>
<dbReference type="SUPFAM" id="SSF109640">
    <property type="entry name" value="KRAB domain (Kruppel-associated box)"/>
    <property type="match status" value="1"/>
</dbReference>
<evidence type="ECO:0000313" key="3">
    <source>
        <dbReference type="Proteomes" id="UP000001811"/>
    </source>
</evidence>
<dbReference type="InterPro" id="IPR050169">
    <property type="entry name" value="Krueppel_C2H2_ZnF"/>
</dbReference>
<reference evidence="2" key="2">
    <citation type="submission" date="2025-08" db="UniProtKB">
        <authorList>
            <consortium name="Ensembl"/>
        </authorList>
    </citation>
    <scope>IDENTIFICATION</scope>
    <source>
        <strain evidence="2">Thorbecke</strain>
    </source>
</reference>
<dbReference type="PANTHER" id="PTHR23232:SF148">
    <property type="entry name" value="KRAB DOMAIN-CONTAINING PROTEIN"/>
    <property type="match status" value="1"/>
</dbReference>
<dbReference type="Pfam" id="PF01352">
    <property type="entry name" value="KRAB"/>
    <property type="match status" value="1"/>
</dbReference>
<proteinExistence type="predicted"/>
<dbReference type="CDD" id="cd07765">
    <property type="entry name" value="KRAB_A-box"/>
    <property type="match status" value="1"/>
</dbReference>
<organism evidence="2 3">
    <name type="scientific">Oryctolagus cuniculus</name>
    <name type="common">Rabbit</name>
    <dbReference type="NCBI Taxonomy" id="9986"/>
    <lineage>
        <taxon>Eukaryota</taxon>
        <taxon>Metazoa</taxon>
        <taxon>Chordata</taxon>
        <taxon>Craniata</taxon>
        <taxon>Vertebrata</taxon>
        <taxon>Euteleostomi</taxon>
        <taxon>Mammalia</taxon>
        <taxon>Eutheria</taxon>
        <taxon>Euarchontoglires</taxon>
        <taxon>Glires</taxon>
        <taxon>Lagomorpha</taxon>
        <taxon>Leporidae</taxon>
        <taxon>Oryctolagus</taxon>
    </lineage>
</organism>
<dbReference type="AlphaFoldDB" id="A0A5F9CB84"/>
<accession>A0A5F9CB84</accession>
<dbReference type="PROSITE" id="PS50805">
    <property type="entry name" value="KRAB"/>
    <property type="match status" value="1"/>
</dbReference>
<feature type="domain" description="KRAB" evidence="1">
    <location>
        <begin position="9"/>
        <end position="80"/>
    </location>
</feature>
<dbReference type="Ensembl" id="ENSOCUT00000038289.1">
    <property type="protein sequence ID" value="ENSOCUP00000030990.1"/>
    <property type="gene ID" value="ENSOCUG00000036348.1"/>
</dbReference>
<protein>
    <recommendedName>
        <fullName evidence="1">KRAB domain-containing protein</fullName>
    </recommendedName>
</protein>
<evidence type="ECO:0000259" key="1">
    <source>
        <dbReference type="PROSITE" id="PS50805"/>
    </source>
</evidence>
<dbReference type="InterPro" id="IPR001909">
    <property type="entry name" value="KRAB"/>
</dbReference>
<name>A0A5F9CB84_RABIT</name>
<sequence length="118" mass="13980">MNVFLQVLVSFEDLTVDFTWEEWQNLNSAQRILYRDTMLEIYNNLQSLGHCITKPHLICKLEQGAEPWMVEEEVYISFPLLLLVTMLFVKNSNFFMTLLRFFSRFGHCLNSNLCFSTL</sequence>
<dbReference type="InParanoid" id="A0A5F9CB84"/>
<dbReference type="InterPro" id="IPR036051">
    <property type="entry name" value="KRAB_dom_sf"/>
</dbReference>
<dbReference type="PANTHER" id="PTHR23232">
    <property type="entry name" value="KRAB DOMAIN C2H2 ZINC FINGER"/>
    <property type="match status" value="1"/>
</dbReference>
<dbReference type="GeneTree" id="ENSGT00940000160177"/>